<evidence type="ECO:0000313" key="1">
    <source>
        <dbReference type="EMBL" id="MDH6059431.1"/>
    </source>
</evidence>
<comment type="caution">
    <text evidence="1">The sequence shown here is derived from an EMBL/GenBank/DDBJ whole genome shotgun (WGS) entry which is preliminary data.</text>
</comment>
<keyword evidence="2" id="KW-1185">Reference proteome</keyword>
<organism evidence="1 2">
    <name type="scientific">Chrysosporum bergii ANA360D</name>
    <dbReference type="NCBI Taxonomy" id="617107"/>
    <lineage>
        <taxon>Bacteria</taxon>
        <taxon>Bacillati</taxon>
        <taxon>Cyanobacteriota</taxon>
        <taxon>Cyanophyceae</taxon>
        <taxon>Nostocales</taxon>
        <taxon>Nodulariaceae</taxon>
        <taxon>Chrysosporum</taxon>
    </lineage>
</organism>
<proteinExistence type="predicted"/>
<reference evidence="1 2" key="1">
    <citation type="journal article" date="2023" name="J. Phycol.">
        <title>Chrysosporum ovalisporum is synonymous with the true-branching cyanobacterium Umezakia natans (Nostocales/Aphanizomenonaceae).</title>
        <authorList>
            <person name="McGregor G.B."/>
            <person name="Sendall B.C."/>
            <person name="Niiyama Y."/>
            <person name="Tuji A."/>
            <person name="Willis A."/>
        </authorList>
    </citation>
    <scope>NUCLEOTIDE SEQUENCE [LARGE SCALE GENOMIC DNA]</scope>
    <source>
        <strain evidence="1 2">ANA360D</strain>
    </source>
</reference>
<protein>
    <submittedName>
        <fullName evidence="1">Uncharacterized protein</fullName>
    </submittedName>
</protein>
<gene>
    <name evidence="1" type="ORF">NWP17_03100</name>
</gene>
<dbReference type="Proteomes" id="UP001159387">
    <property type="component" value="Unassembled WGS sequence"/>
</dbReference>
<evidence type="ECO:0000313" key="2">
    <source>
        <dbReference type="Proteomes" id="UP001159387"/>
    </source>
</evidence>
<dbReference type="AlphaFoldDB" id="A0AA43GPL3"/>
<sequence length="75" mass="8564">MSLNFEETAIAFINCNGDAKRSFKEYLIDLYKSKEDYEKGFIISNANNYVLTDIEKLLSKAVLNICATDYLIKQG</sequence>
<dbReference type="EMBL" id="JANQDH010000020">
    <property type="protein sequence ID" value="MDH6059431.1"/>
    <property type="molecule type" value="Genomic_DNA"/>
</dbReference>
<accession>A0AA43GPL3</accession>
<dbReference type="RefSeq" id="WP_280653444.1">
    <property type="nucleotide sequence ID" value="NZ_JANQDH010000020.1"/>
</dbReference>
<name>A0AA43GPL3_9CYAN</name>